<reference evidence="3 4" key="1">
    <citation type="journal article" date="2020" name="New Microbes New Infect">
        <title>Sellimonas caecigallum sp. nov., description and genome sequence of a new member of the Sellimonas genus isolated from the cecum of feral chicken.</title>
        <authorList>
            <person name="Wongkuna S."/>
            <person name="Ghimire S."/>
            <person name="Antony L."/>
            <person name="Chankhamhaengdecha S."/>
            <person name="Janvilisri T."/>
            <person name="Scaria J."/>
        </authorList>
    </citation>
    <scope>NUCLEOTIDE SEQUENCE [LARGE SCALE GENOMIC DNA]</scope>
    <source>
        <strain evidence="3 4">SW451</strain>
    </source>
</reference>
<evidence type="ECO:0000259" key="2">
    <source>
        <dbReference type="Pfam" id="PF13490"/>
    </source>
</evidence>
<keyword evidence="4" id="KW-1185">Reference proteome</keyword>
<name>A0ABS7L6U5_9FIRM</name>
<sequence>MKCDIIKDLLPSYIDGLTSEASNELIREHLESCSECRSYYEEMKREITAPEIVARNKKEIRPFRKWKRRIWKAVGITAAVCVLVFGGWMYHFEKTWLVDSGDVTFEYEKNGEVVTLKIIPKNEKVHLSGAFYDNKEFEADIQAQWDNPLNRPLQKNAYVGYTYVDEDTILTRSGEEMDLDEDDCFEIRFADRTVKVNLQAFGNEETWRQAFDPAIVK</sequence>
<proteinExistence type="predicted"/>
<dbReference type="Pfam" id="PF13490">
    <property type="entry name" value="zf-HC2"/>
    <property type="match status" value="1"/>
</dbReference>
<dbReference type="RefSeq" id="WP_087203139.1">
    <property type="nucleotide sequence ID" value="NZ_CP173660.1"/>
</dbReference>
<keyword evidence="1" id="KW-0472">Membrane</keyword>
<evidence type="ECO:0000313" key="4">
    <source>
        <dbReference type="Proteomes" id="UP000779049"/>
    </source>
</evidence>
<dbReference type="InterPro" id="IPR027383">
    <property type="entry name" value="Znf_put"/>
</dbReference>
<evidence type="ECO:0000256" key="1">
    <source>
        <dbReference type="SAM" id="Phobius"/>
    </source>
</evidence>
<comment type="caution">
    <text evidence="3">The sequence shown here is derived from an EMBL/GenBank/DDBJ whole genome shotgun (WGS) entry which is preliminary data.</text>
</comment>
<evidence type="ECO:0000313" key="3">
    <source>
        <dbReference type="EMBL" id="MBY0758495.1"/>
    </source>
</evidence>
<protein>
    <recommendedName>
        <fullName evidence="2">Putative zinc-finger domain-containing protein</fullName>
    </recommendedName>
</protein>
<keyword evidence="1" id="KW-0812">Transmembrane</keyword>
<feature type="domain" description="Putative zinc-finger" evidence="2">
    <location>
        <begin position="3"/>
        <end position="37"/>
    </location>
</feature>
<organism evidence="3 4">
    <name type="scientific">Sellimonas caecigallum</name>
    <dbReference type="NCBI Taxonomy" id="2592333"/>
    <lineage>
        <taxon>Bacteria</taxon>
        <taxon>Bacillati</taxon>
        <taxon>Bacillota</taxon>
        <taxon>Clostridia</taxon>
        <taxon>Lachnospirales</taxon>
        <taxon>Lachnospiraceae</taxon>
        <taxon>Sellimonas</taxon>
    </lineage>
</organism>
<dbReference type="Proteomes" id="UP000779049">
    <property type="component" value="Unassembled WGS sequence"/>
</dbReference>
<accession>A0ABS7L6U5</accession>
<keyword evidence="1" id="KW-1133">Transmembrane helix</keyword>
<gene>
    <name evidence="3" type="ORF">FLB61_05230</name>
</gene>
<feature type="transmembrane region" description="Helical" evidence="1">
    <location>
        <begin position="70"/>
        <end position="90"/>
    </location>
</feature>
<dbReference type="EMBL" id="VIRV01000005">
    <property type="protein sequence ID" value="MBY0758495.1"/>
    <property type="molecule type" value="Genomic_DNA"/>
</dbReference>